<evidence type="ECO:0000256" key="1">
    <source>
        <dbReference type="ARBA" id="ARBA00004430"/>
    </source>
</evidence>
<evidence type="ECO:0000259" key="22">
    <source>
        <dbReference type="Pfam" id="PF17857"/>
    </source>
</evidence>
<feature type="compositionally biased region" description="Polar residues" evidence="14">
    <location>
        <begin position="13"/>
        <end position="27"/>
    </location>
</feature>
<name>A0ABP1QRU7_9HEXA</name>
<feature type="domain" description="Dynein heavy chain ATP-binding dynein motor region" evidence="20">
    <location>
        <begin position="3249"/>
        <end position="3469"/>
    </location>
</feature>
<feature type="compositionally biased region" description="Basic and acidic residues" evidence="14">
    <location>
        <begin position="265"/>
        <end position="274"/>
    </location>
</feature>
<evidence type="ECO:0000259" key="17">
    <source>
        <dbReference type="Pfam" id="PF12774"/>
    </source>
</evidence>
<keyword evidence="12" id="KW-0966">Cell projection</keyword>
<comment type="subcellular location">
    <subcellularLocation>
        <location evidence="1">Cytoplasm</location>
        <location evidence="1">Cytoskeleton</location>
        <location evidence="1">Cilium axoneme</location>
    </subcellularLocation>
</comment>
<gene>
    <name evidence="25" type="ORF">ODALV1_LOCUS14582</name>
</gene>
<feature type="domain" description="Dynein heavy chain coiled coil stalk" evidence="18">
    <location>
        <begin position="2891"/>
        <end position="3220"/>
    </location>
</feature>
<dbReference type="CDD" id="cd00009">
    <property type="entry name" value="AAA"/>
    <property type="match status" value="1"/>
</dbReference>
<feature type="region of interest" description="Disordered" evidence="14">
    <location>
        <begin position="1"/>
        <end position="102"/>
    </location>
</feature>
<dbReference type="InterPro" id="IPR041228">
    <property type="entry name" value="Dynein_C"/>
</dbReference>
<dbReference type="InterPro" id="IPR013602">
    <property type="entry name" value="Dynein_heavy_linker"/>
</dbReference>
<evidence type="ECO:0000259" key="20">
    <source>
        <dbReference type="Pfam" id="PF12781"/>
    </source>
</evidence>
<evidence type="ECO:0000259" key="18">
    <source>
        <dbReference type="Pfam" id="PF12777"/>
    </source>
</evidence>
<dbReference type="Gene3D" id="1.10.8.720">
    <property type="entry name" value="Region D6 of dynein motor"/>
    <property type="match status" value="1"/>
</dbReference>
<dbReference type="Pfam" id="PF12775">
    <property type="entry name" value="AAA_7"/>
    <property type="match status" value="1"/>
</dbReference>
<feature type="domain" description="Dynein heavy chain hydrolytic ATP-binding dynein motor region" evidence="17">
    <location>
        <begin position="1639"/>
        <end position="1965"/>
    </location>
</feature>
<proteinExistence type="inferred from homology"/>
<keyword evidence="6" id="KW-0067">ATP-binding</keyword>
<evidence type="ECO:0000256" key="14">
    <source>
        <dbReference type="SAM" id="MobiDB-lite"/>
    </source>
</evidence>
<dbReference type="InterPro" id="IPR041466">
    <property type="entry name" value="Dynein_AAA5_ext"/>
</dbReference>
<comment type="caution">
    <text evidence="25">The sequence shown here is derived from an EMBL/GenBank/DDBJ whole genome shotgun (WGS) entry which is preliminary data.</text>
</comment>
<evidence type="ECO:0000259" key="15">
    <source>
        <dbReference type="Pfam" id="PF03028"/>
    </source>
</evidence>
<evidence type="ECO:0000256" key="9">
    <source>
        <dbReference type="ARBA" id="ARBA00023069"/>
    </source>
</evidence>
<evidence type="ECO:0000313" key="25">
    <source>
        <dbReference type="EMBL" id="CAL8110947.1"/>
    </source>
</evidence>
<evidence type="ECO:0000256" key="11">
    <source>
        <dbReference type="ARBA" id="ARBA00023212"/>
    </source>
</evidence>
<feature type="domain" description="Dynein heavy chain AAA 5 extension" evidence="21">
    <location>
        <begin position="2131"/>
        <end position="2253"/>
    </location>
</feature>
<dbReference type="InterPro" id="IPR004273">
    <property type="entry name" value="Dynein_heavy_D6_P-loop"/>
</dbReference>
<dbReference type="InterPro" id="IPR042219">
    <property type="entry name" value="AAA_lid_11_sf"/>
</dbReference>
<dbReference type="InterPro" id="IPR026983">
    <property type="entry name" value="DHC"/>
</dbReference>
<feature type="region of interest" description="Disordered" evidence="14">
    <location>
        <begin position="168"/>
        <end position="330"/>
    </location>
</feature>
<evidence type="ECO:0000259" key="21">
    <source>
        <dbReference type="Pfam" id="PF17852"/>
    </source>
</evidence>
<dbReference type="Gene3D" id="1.20.920.20">
    <property type="match status" value="1"/>
</dbReference>
<dbReference type="Gene3D" id="1.10.8.710">
    <property type="match status" value="1"/>
</dbReference>
<evidence type="ECO:0000313" key="26">
    <source>
        <dbReference type="Proteomes" id="UP001642540"/>
    </source>
</evidence>
<dbReference type="Pfam" id="PF12780">
    <property type="entry name" value="AAA_8"/>
    <property type="match status" value="1"/>
</dbReference>
<dbReference type="Pfam" id="PF12781">
    <property type="entry name" value="AAA_9"/>
    <property type="match status" value="1"/>
</dbReference>
<evidence type="ECO:0000256" key="7">
    <source>
        <dbReference type="ARBA" id="ARBA00023017"/>
    </source>
</evidence>
<organism evidence="25 26">
    <name type="scientific">Orchesella dallaii</name>
    <dbReference type="NCBI Taxonomy" id="48710"/>
    <lineage>
        <taxon>Eukaryota</taxon>
        <taxon>Metazoa</taxon>
        <taxon>Ecdysozoa</taxon>
        <taxon>Arthropoda</taxon>
        <taxon>Hexapoda</taxon>
        <taxon>Collembola</taxon>
        <taxon>Entomobryomorpha</taxon>
        <taxon>Entomobryoidea</taxon>
        <taxon>Orchesellidae</taxon>
        <taxon>Orchesellinae</taxon>
        <taxon>Orchesella</taxon>
    </lineage>
</organism>
<comment type="similarity">
    <text evidence="2">Belongs to the dynein heavy chain family.</text>
</comment>
<dbReference type="InterPro" id="IPR041589">
    <property type="entry name" value="DNAH3_AAA_lid_1"/>
</dbReference>
<dbReference type="EMBL" id="CAXLJM020000046">
    <property type="protein sequence ID" value="CAL8110947.1"/>
    <property type="molecule type" value="Genomic_DNA"/>
</dbReference>
<dbReference type="Pfam" id="PF12774">
    <property type="entry name" value="AAA_6"/>
    <property type="match status" value="1"/>
</dbReference>
<dbReference type="PANTHER" id="PTHR22878:SF68">
    <property type="entry name" value="DYNEIN HEAVY CHAIN 6, AXONEMAL-LIKE"/>
    <property type="match status" value="1"/>
</dbReference>
<protein>
    <recommendedName>
        <fullName evidence="27">Dynein heavy chain 6, axonemal</fullName>
    </recommendedName>
</protein>
<feature type="domain" description="Dynein heavy chain region D6 P-loop" evidence="15">
    <location>
        <begin position="3721"/>
        <end position="3836"/>
    </location>
</feature>
<dbReference type="Gene3D" id="3.10.490.20">
    <property type="match status" value="1"/>
</dbReference>
<feature type="compositionally biased region" description="Basic and acidic residues" evidence="14">
    <location>
        <begin position="291"/>
        <end position="309"/>
    </location>
</feature>
<evidence type="ECO:0008006" key="27">
    <source>
        <dbReference type="Google" id="ProtNLM"/>
    </source>
</evidence>
<dbReference type="InterPro" id="IPR042228">
    <property type="entry name" value="Dynein_linker_3"/>
</dbReference>
<dbReference type="InterPro" id="IPR042222">
    <property type="entry name" value="Dynein_2_N"/>
</dbReference>
<dbReference type="Pfam" id="PF17852">
    <property type="entry name" value="Dynein_AAA_lid"/>
    <property type="match status" value="1"/>
</dbReference>
<dbReference type="Gene3D" id="1.10.8.1220">
    <property type="match status" value="1"/>
</dbReference>
<dbReference type="Gene3D" id="3.40.50.300">
    <property type="entry name" value="P-loop containing nucleotide triphosphate hydrolases"/>
    <property type="match status" value="5"/>
</dbReference>
<feature type="domain" description="Dynein heavy chain C-terminal" evidence="24">
    <location>
        <begin position="4012"/>
        <end position="4327"/>
    </location>
</feature>
<dbReference type="InterPro" id="IPR027417">
    <property type="entry name" value="P-loop_NTPase"/>
</dbReference>
<feature type="coiled-coil region" evidence="13">
    <location>
        <begin position="3112"/>
        <end position="3160"/>
    </location>
</feature>
<keyword evidence="4" id="KW-0493">Microtubule</keyword>
<keyword evidence="9" id="KW-0969">Cilium</keyword>
<feature type="domain" description="Dynein heavy chain 3 AAA+ lid" evidence="22">
    <location>
        <begin position="2472"/>
        <end position="2555"/>
    </location>
</feature>
<sequence>MNTAATGSLAGFASQSRKMLSKNTSSTSRKKLSKNQSGKSDGAWPFSNPNMSIDQNEPRTSKGSDMRSSDFFGTTESSLLFGSKKKDEKAPSADVLEPRRSSIRLSESFSTMGSTTVGSFLDESTSKPSAAAATSKMTSVNTFPKHNLKARPSDIMYLKKRILYPGIWEEDSEEESDKAMLINRRRRGHTHDESEGKGTSSEGIKKPEFKPTRLDDVDDDTEGCDSNPSESTVSKANHSDTIPEALTGQQDQLQLKPKSGNTESDQSHQTDKLKTTPLDTYCKKPNATRRRPQDEDICYRDSQSHDKSDASSGSLKATLKKKEGRKSFESKAHDMRLSLTERLCILKEESKLPMTLKERYVGHKPIPGFGGCFDKTEGYPECMPPGDLVRQAINTQKLWGIPENVPLTREQFIVLMRNMESHDKNDYICLVHSLPDNHPEFNPYRFKIIKYNKLQVGGYYTLSKYGVLHFNHGFAEYTSMLQFQTQMLIYDHITKIPFFSKYRLWKAFTLWRSKIRGRKMSLIKNQLLEDLFLNKRPLRLMLCELYKMCEKMSHMGFLKIKSTETYGLEEFLGYESQHAKDVLERLRAFEGMVVEMTAAACRATLIEEGFSPDSYPEEMDYYMKQLEAPVHNMNKPFIMADYPGQWLTYSQQTKKRHICRRLTDYIRLVDYYVQHTYYKIMKNSMVYLMLEMNERVQYVPDEFFLPVPYLDELNRLVVHHEQHGGHMVLSASQEPLFDVGCSWTDEYLVFSPSLSDYVKGFRFLFYTWKKTIMSYENLVRRNIFNPYTQPIINGYVDQKTCGDGPNMDLLIQHDPDLASVADVLQTILDHGFQVCDKYIKAFDHIRLFCLENQKMDLELFKKETDVREFLKLLEKYFQQMDILKKVEDIQNMGVFRVNNSILRAHANPTIVRCLDVLRKHIPEVATTNVEASTERMKISIEKFEKYPEHAEEYVDYILYLEGILEQMEDIETDLDICAEFFDLMEAYSIPAHEDSQKEFDDLNPLLHNLRNIVDLQVSNKQKLMDELLEQFRLETEQIHLRMEEAKVVVEAPDVLNPESDPNEMTEKLTEVKDILMADKDKADKFQLNQKRLKLEVTNFDDLDQLISFSKYRHQLWDSITKFETQKREWEEASFVNMNPEQLTREVNEFVKSIQQLDKGLPPNDVLPILKAKVEEMRMQLPWIGFLHNPTMKDRHWNSLNKALGVNLTDETVTLKQLFDIGVQGFTELIQEVSSQASSEYSLEALLKKVEDSWADVEFIVLPYKDQRDVFILGGTDDIQVLLDDSNIHMATISSSRHVGPIKPKVDEWNRLLDIFSQTLEEWLNCQRSWIHLESIFSAPDIQRQLPNEARLFMTVDKSWREIMSKTNRNPAALRAASSLGTLETLKQNNELLEQIMKCLDDYLESKRVIFPRFYFLSNEELLEILAQTRNPKAVQPHMRKCFDAIQRLDFGGPPAAIALDVLAMFSPEDERVALPKGLKTRGNVEDWLGKVEEAMFMALKRVMRNSLIDHQSMKREDWLQKFPSQIVLTISQLMWAQSVHGILDGHGDRKRGMRHFERNNFENLNKLAAMVRGQLPPLVRAVLCALITIDVHARDIITSMVNMGVDKSSNFEWLKQLRYYWDVEREVVVARMANAEYTYGYEYLGASPRLVITPLTDRCYLCLMGALCLDLGGAPAGPAGTGKTETTKDLAKSLAFMCVVFNCSEGLDYKMMGKFFSGLAQSGGWCCFDEFNRIDIEVLSVIAQQLITIRLAKVQKLARFNFEGREIKLVRTASAFITMNPGYAGRTELPDNLKALFRPISMMVPDYTLIAEVILYSEGFESSKALALKMTQMYKLCSEQLSQQDHYDFGMRAVKSVLVMAGGLKRANPDINENVVLIRALRDSNLPKFLAHDAILLHGIIQDLFPGVIIPEQDYGALQREAEKCALDKGLQAPECFIRKVIQLYDTMVVRHGVMLVGPTGGGKTSIYEDLKAALTALYNGKVEGQYFKPVDTYVLNPKAVSLGELYGEVNNLTLEWRDGLLGIMVRNAVRPKMTYHQWIVCDGPVDAVWIENMNTVLDDNKMLCLANSERIKLTNWVHMMFEVQDLAQASPATVSRCGMVYVDPNEMSWKPMVQSWLSREVDKVEVRNYLRALFEKYLNGGFSYIKKNCTEVMPQSVIGKVTMMCGILQAILLKPTFDYSLERPKLLQLVSQVFLFAYLWALGGNIHESGFAGFDTFVRSQFETEEMCKLPKTGSLFGVFNNLETKKMDTWESIMPQYVYSPAVSFVDILVPTVDTVRFGYLLELLLSVNRAVLFTGTTGTGKSAIAKYVLTTIAGPNNYLPIYMTFSAQTSSRRTQEMIEEKLEKRKKSLLSAPMGKKVVVMIDDLNMPKLDKYGAQPALELLRQLLGFNGCYDRVKMYWRELQNVILSAACAPPGGGRSAVTPRLLRHFSMMAIPSPSNAVLTNIYRSILRGFFSEFANEIREMADQIVSASISTYQFMVKSFLPTPSKSHYLFNMRDLSKCIQGILQANKDIMLTRVNMNRLYYHECQRVFHDRLTTEVDRYLFNNSLAELCTQILKEKTDSEEMKGLIFGDFMKIGAPKEDRLYDEIVNKEKLNKVLGDYLDEFNIGTSKEMNLVFFTEYAEQVARVTRILRLDRGNALLLGVGGTGKQSMTRLAAYISGYKCFQIELVRGYDYQAFHDDLKKLYETAGMRNEPMVFLFTDTQIAYEEFLEDINNILNSGEVPNLLEPEDQERMLAPIRANAKELGVNEQDRDQIYDYFIRRIRSNLHIVLCMSPVGDSFRVRCRMFPSLVNCCTINVFSEWSMEALLSVATTLISKIDLGKSVSPDAMSEISVLVHTSVTDMAETYYEEMRRRYYTTPSSYLELINLYSSMLRIERDKIYSGKARIQNGLSKILETNELVKQMRIDLKELEPILVQKSQAVEDLMLVLAEDQAAADIVRRNVQTEEAAAKEKAAETQGIAEDAQKDLAEALPALEQAVKSLDALDKNDITEIKQFQKPPELVRTVMEAVCILFGLKPDWNTARLMLADSQFLKKLYDFDKDNVSDNTLKKLKVYVDNPNFTPKKIEKVSRACKSICMWARAIDVYAKVFKTVEPKRNRYLTAQTELDQVMETLRTKQDQLNDVEKKIASLQERFENSMKEKQDLEDNMELTAARLRRAGRLTTALASEQTRWAETVENFDEQMKNLIGDVFVAAACIAYFGAFTSDYRQLLTEEWVNRCVELGIPVTPGFVLVRFADPFEIRVWNSFGLPKDNTSTENAILATKGKRWPLMIDPQDQANRWIKQQESERHLKVMKFSDGTFMRTLENCIRLGYPCLIEEVKESLEPALEPILLRQIFSKNGRTLIRLGDTDVDYDMNFRLYMTTKLANPHYMPEVCIKVTIINFTVTISGLEDQLLSDVVGLERPDLESQRQALITQINSDKNQLVSLENKILRLLFQSEGNILDDEELIDALNESKETSKVIVKRVAESEVTEESISKAREKYRPVASRGSVLYFVVAQLAELDPMYQYSLKYFTQVFNQCIGSTEPSEELSERLEFLRGETSLATYTNISRGLFEKDKLIFSFMLCADILKSKDAIHETEWSFFIRGGGSTVESGRTKKPATVTWISEPRWGSICDLETVFPDFQDISLSALEHVVPISIGSFKITLFDQPKAKLNTNWNKKLTSFQKLLLVKSVWEEKLVEASTEFVRFELGQPFIESPLADLMEIYKDLNKFTPLIFVLSQGSDPTAGFYRFAGELSYGDRVSSISLGQGQGPVAERMIRAALDSGDWVFLQNCHLASSWLPMLEKLVKQISESPEDVSDSFRLYLSSMPTGNFPVSILQDSVKITNEPPKGLRANVRRALIEMENDYFENNILELDWRRMVFGICFFHAVIQERKKFGPLGWNIKYEFNDSDRDCCLQNLRIFCKDGTIPWDALEYITGQITYGGRITDNWDQRCLTTILKTYFSPPTLKHDHSYSPSGIYFAPDYPLITDYIEYVDGFPIIDEPEIFGMHDNATITFQRQETSMFLNALLTVQPRQSGGGGSAASDEMAFELAEDLESRLPTNLDHDLTHPYLFEPDGRGRIPSTTIFLQQEIDRFNRLLNKIRATLAELKKGIKGLIVMSEDLEKMYFAFLNNQVPDNWKPVSYGSLKTLASWYKDMLLRVNFVKTWQTVETPPSSFWLSGFFFQQGFLTAVLQTYARKYSYPIDQLKFHYELAPIMKEELAELDHLMEKTMVTPTDGVLVHGLFLEAARWDLTQMVLADSLPGEMNPLLPVIHFLPSMEPQPKKRIYTCPLYKTSVRAGVLSTTGHSTNFITSIQLPSKHPEDYWILKGTALMSQLTD</sequence>
<evidence type="ECO:0000256" key="3">
    <source>
        <dbReference type="ARBA" id="ARBA00022490"/>
    </source>
</evidence>
<feature type="compositionally biased region" description="Polar residues" evidence="14">
    <location>
        <begin position="224"/>
        <end position="240"/>
    </location>
</feature>
<dbReference type="Pfam" id="PF12777">
    <property type="entry name" value="MT"/>
    <property type="match status" value="1"/>
</dbReference>
<dbReference type="InterPro" id="IPR024743">
    <property type="entry name" value="Dynein_HC_stalk"/>
</dbReference>
<evidence type="ECO:0000256" key="13">
    <source>
        <dbReference type="SAM" id="Coils"/>
    </source>
</evidence>
<dbReference type="InterPro" id="IPR043157">
    <property type="entry name" value="Dynein_AAA1S"/>
</dbReference>
<keyword evidence="7" id="KW-0243">Dynein</keyword>
<keyword evidence="10" id="KW-0505">Motor protein</keyword>
<evidence type="ECO:0000256" key="2">
    <source>
        <dbReference type="ARBA" id="ARBA00008887"/>
    </source>
</evidence>
<dbReference type="Gene3D" id="1.10.287.2620">
    <property type="match status" value="1"/>
</dbReference>
<feature type="compositionally biased region" description="Basic and acidic residues" evidence="14">
    <location>
        <begin position="56"/>
        <end position="68"/>
    </location>
</feature>
<dbReference type="SUPFAM" id="SSF52540">
    <property type="entry name" value="P-loop containing nucleoside triphosphate hydrolases"/>
    <property type="match status" value="4"/>
</dbReference>
<dbReference type="Gene3D" id="1.20.920.30">
    <property type="match status" value="1"/>
</dbReference>
<accession>A0ABP1QRU7</accession>
<keyword evidence="3" id="KW-0963">Cytoplasm</keyword>
<keyword evidence="5" id="KW-0547">Nucleotide-binding</keyword>
<evidence type="ECO:0000259" key="23">
    <source>
        <dbReference type="Pfam" id="PF18198"/>
    </source>
</evidence>
<feature type="compositionally biased region" description="Polar residues" evidence="14">
    <location>
        <begin position="247"/>
        <end position="264"/>
    </location>
</feature>
<evidence type="ECO:0000256" key="8">
    <source>
        <dbReference type="ARBA" id="ARBA00023054"/>
    </source>
</evidence>
<evidence type="ECO:0000259" key="19">
    <source>
        <dbReference type="Pfam" id="PF12780"/>
    </source>
</evidence>
<feature type="domain" description="Dynein heavy chain linker" evidence="16">
    <location>
        <begin position="1109"/>
        <end position="1505"/>
    </location>
</feature>
<evidence type="ECO:0000256" key="4">
    <source>
        <dbReference type="ARBA" id="ARBA00022701"/>
    </source>
</evidence>
<evidence type="ECO:0000259" key="24">
    <source>
        <dbReference type="Pfam" id="PF18199"/>
    </source>
</evidence>
<dbReference type="InterPro" id="IPR043160">
    <property type="entry name" value="Dynein_C_barrel"/>
</dbReference>
<evidence type="ECO:0000259" key="16">
    <source>
        <dbReference type="Pfam" id="PF08393"/>
    </source>
</evidence>
<feature type="domain" description="Dynein heavy chain AAA lid" evidence="23">
    <location>
        <begin position="3868"/>
        <end position="4005"/>
    </location>
</feature>
<dbReference type="Pfam" id="PF08393">
    <property type="entry name" value="DHC_N2"/>
    <property type="match status" value="1"/>
</dbReference>
<evidence type="ECO:0000256" key="12">
    <source>
        <dbReference type="ARBA" id="ARBA00023273"/>
    </source>
</evidence>
<feature type="compositionally biased region" description="Polar residues" evidence="14">
    <location>
        <begin position="71"/>
        <end position="80"/>
    </location>
</feature>
<dbReference type="InterPro" id="IPR035699">
    <property type="entry name" value="AAA_6"/>
</dbReference>
<dbReference type="InterPro" id="IPR024317">
    <property type="entry name" value="Dynein_heavy_chain_D4_dom"/>
</dbReference>
<feature type="compositionally biased region" description="Basic and acidic residues" evidence="14">
    <location>
        <begin position="84"/>
        <end position="100"/>
    </location>
</feature>
<reference evidence="25 26" key="1">
    <citation type="submission" date="2024-08" db="EMBL/GenBank/DDBJ databases">
        <authorList>
            <person name="Cucini C."/>
            <person name="Frati F."/>
        </authorList>
    </citation>
    <scope>NUCLEOTIDE SEQUENCE [LARGE SCALE GENOMIC DNA]</scope>
</reference>
<dbReference type="Gene3D" id="1.20.140.100">
    <property type="entry name" value="Dynein heavy chain, N-terminal domain 2"/>
    <property type="match status" value="1"/>
</dbReference>
<dbReference type="Gene3D" id="3.20.180.20">
    <property type="entry name" value="Dynein heavy chain, N-terminal domain 2"/>
    <property type="match status" value="1"/>
</dbReference>
<dbReference type="Proteomes" id="UP001642540">
    <property type="component" value="Unassembled WGS sequence"/>
</dbReference>
<feature type="domain" description="Dynein heavy chain AAA module D4" evidence="19">
    <location>
        <begin position="2617"/>
        <end position="2877"/>
    </location>
</feature>
<dbReference type="Gene3D" id="6.10.140.1060">
    <property type="match status" value="1"/>
</dbReference>
<dbReference type="Gene3D" id="1.20.1270.280">
    <property type="match status" value="1"/>
</dbReference>
<dbReference type="Pfam" id="PF03028">
    <property type="entry name" value="Dynein_heavy"/>
    <property type="match status" value="1"/>
</dbReference>
<dbReference type="Pfam" id="PF17857">
    <property type="entry name" value="AAA_lid_1"/>
    <property type="match status" value="1"/>
</dbReference>
<dbReference type="InterPro" id="IPR041658">
    <property type="entry name" value="AAA_lid_11"/>
</dbReference>
<dbReference type="PANTHER" id="PTHR22878">
    <property type="entry name" value="DYNEIN HEAVY CHAIN 6, AXONEMAL-LIKE-RELATED"/>
    <property type="match status" value="1"/>
</dbReference>
<dbReference type="Gene3D" id="1.20.58.1120">
    <property type="match status" value="1"/>
</dbReference>
<evidence type="ECO:0000256" key="6">
    <source>
        <dbReference type="ARBA" id="ARBA00022840"/>
    </source>
</evidence>
<keyword evidence="8 13" id="KW-0175">Coiled coil</keyword>
<keyword evidence="26" id="KW-1185">Reference proteome</keyword>
<feature type="compositionally biased region" description="Basic and acidic residues" evidence="14">
    <location>
        <begin position="203"/>
        <end position="215"/>
    </location>
</feature>
<evidence type="ECO:0000256" key="10">
    <source>
        <dbReference type="ARBA" id="ARBA00023175"/>
    </source>
</evidence>
<dbReference type="InterPro" id="IPR035706">
    <property type="entry name" value="AAA_9"/>
</dbReference>
<evidence type="ECO:0000256" key="5">
    <source>
        <dbReference type="ARBA" id="ARBA00022741"/>
    </source>
</evidence>
<dbReference type="Pfam" id="PF18199">
    <property type="entry name" value="Dynein_C"/>
    <property type="match status" value="1"/>
</dbReference>
<dbReference type="Pfam" id="PF18198">
    <property type="entry name" value="AAA_lid_11"/>
    <property type="match status" value="1"/>
</dbReference>
<keyword evidence="11" id="KW-0206">Cytoskeleton</keyword>